<keyword evidence="1" id="KW-1133">Transmembrane helix</keyword>
<evidence type="ECO:0000256" key="1">
    <source>
        <dbReference type="SAM" id="Phobius"/>
    </source>
</evidence>
<evidence type="ECO:0000313" key="2">
    <source>
        <dbReference type="EMBL" id="XAO13538.1"/>
    </source>
</evidence>
<proteinExistence type="predicted"/>
<feature type="transmembrane region" description="Helical" evidence="1">
    <location>
        <begin position="147"/>
        <end position="165"/>
    </location>
</feature>
<keyword evidence="1" id="KW-0812">Transmembrane</keyword>
<dbReference type="EMBL" id="PP130629">
    <property type="protein sequence ID" value="XAO13538.1"/>
    <property type="molecule type" value="Genomic_DNA"/>
</dbReference>
<accession>A0AB38ZMG1</accession>
<name>A0AB38ZMG1_9VIRU</name>
<reference evidence="2" key="1">
    <citation type="submission" date="2024-01" db="EMBL/GenBank/DDBJ databases">
        <title>Genomic and biogeographic characterisation of Mantoniella tinhauana virus 1, the first discovered Mantoniella-infecting prasinovirus.</title>
        <authorList>
            <person name="Rey Redondo E."/>
            <person name="Yung C.C.M."/>
        </authorList>
    </citation>
    <scope>NUCLEOTIDE SEQUENCE</scope>
    <source>
        <strain evidence="2">Lau Fau Shan</strain>
    </source>
</reference>
<feature type="transmembrane region" description="Helical" evidence="1">
    <location>
        <begin position="25"/>
        <end position="48"/>
    </location>
</feature>
<keyword evidence="1" id="KW-0472">Membrane</keyword>
<organism evidence="2">
    <name type="scientific">Mantoniella tinhauana virus 1</name>
    <dbReference type="NCBI Taxonomy" id="3111543"/>
    <lineage>
        <taxon>Viruses</taxon>
    </lineage>
</organism>
<sequence length="861" mass="97720">MFRANTSIGLYRPPAPSYGGGGGSFVILSFGMMLLLMLTVAFFLLLLYMRRKKREKTRAERIRELEDGMDKKRQNIRDAAAGAGLNDEDVDDILDSIRTSCITFPIDGVCDPKYYTLKDGCCVLKPGIQPAKDSEQLKMLRRMGLEIGALMFMDIIVTSVIPRLAARVKNLLQPILAQVIKKTISAMLTRFALKAAIMTAKVLTKLASGPVGWALLIFDIISAVTDAADLRNYDSFIANDSLMSMRDVFVYKYNEMLKSAGEDYPMLFPFGEIFPDETEIVYAELLDYITFNYQSEFKQAGGDKLMEKVINSEVDNKEKPTEDEYRVVFDKWIVLVRTKDAKVIDKRMFEMLQQELPNDRKNDIFLVPSMSTSNPNGIGISISEEAAEKWNKKKEEEWFTYLDPFFPPNIPKADWSPSAMAVYTNKYLTLNKLNPGTQHDPRIMEETLPQKVTLAYPFAPLFVMCEKPRTSMKYKEPVNPREFGVKFNAASGVCEYTKAYCDRYVIDYKTKTWKDGTPYKDCKLSKDQYWAEVFLGTNVVRNAKRYWQDPSNIGRDLDMVYNTRKKEYGTTAAVGMSIVDPFGIVEGFVLNIDEKMAGKFKYCVTGDTCKYFKAKHNGGNIMTWSARDKDNQVYPNGMVGFQAQVKINEDHTFFVPEGGKFRVKCDPGRGKYFSYDELPDNGATRTFTCWGGYVDEKAETAIPKAIAEGFMTAGDFVKQGFSLEAVNKYINNSIDTAKDVVKVVSTPVKPLVEFVNNIPEEGENVLNKIGGGLSKVGKFLSSDRRLKKNIQPYKDFYIWEWNDTARTLYGLQGKDFGYITDTIDPKYVTKDSYGYEHIIIGSPVHKKLLKLKSRYKIKNGA</sequence>
<protein>
    <submittedName>
        <fullName evidence="2">Uncharacterized protein</fullName>
    </submittedName>
</protein>